<dbReference type="Gene3D" id="2.60.40.2700">
    <property type="match status" value="1"/>
</dbReference>
<dbReference type="InterPro" id="IPR042229">
    <property type="entry name" value="Listeria/Bacterioides_rpt_sf"/>
</dbReference>
<evidence type="ECO:0000259" key="2">
    <source>
        <dbReference type="PROSITE" id="PS50853"/>
    </source>
</evidence>
<gene>
    <name evidence="3" type="ORF">H7313_08030</name>
</gene>
<feature type="domain" description="Fibronectin type-III" evidence="2">
    <location>
        <begin position="1122"/>
        <end position="1215"/>
    </location>
</feature>
<dbReference type="InterPro" id="IPR003961">
    <property type="entry name" value="FN3_dom"/>
</dbReference>
<dbReference type="Gene3D" id="2.60.40.10">
    <property type="entry name" value="Immunoglobulins"/>
    <property type="match status" value="1"/>
</dbReference>
<sequence length="1689" mass="173305">MPVIPSASAYAEGAAGSTFTITHPPVGGTFAKDAPLRLYVQAYSPDNHLLTYQWYRSDTATGAGTPIDGQTSSILDTKTSDVPGTTYYYAEVTDATAAGSTARSDAAVVSVQDWTVYEKDQTTATDQVLTSEAGSRPFWLELQNGDFERTNKAENIASVYWKSLPGWRTTITSTYEYSLNQRVIEIADPVKTYSVPNQNNGQRVAELASTDVSCLFQEVATQPGKIYSWKLDHHGRAYSGSSGNDVMAVVIGPALTVGETDILEKEGVIQAGVDPVTYPYGTNASSTVEKSLFAAIVASLKKQQGGTLPSEGEFVVPFELPGGSVRNYYVSMTSDARSGTANWGHYAGTYTVPEGQGSTVFAFANIASGSNGYGNLLDNVEFKAGSGIDVSTSVDYEGDGRVQVSGVQAGYVYGIVEERGSTTMAVAPTVELDGVTVDEWDKEGTSGWYLPGAGETLVFGGLVPGKTYRVVGVPVNAANAVTKSNLTPGFVLDDGYYKSITVKAVADGADGVQVTASLEEGGATASVTVSPANANVEYALLGTDESGNPDPAAVASAGMPGAVDGGWVSTDQGSLTFPGLGLSTADAPRRYAVVARPKGYSEVGFADQVAAGAGVVVATPSAAFADVTPAGVLRTKDASGIITVRNEGQGPQRYLVYDVAAGPQASDVWQTLGKGEERDFAVEADGTYQVVSIGDGEGAVPARGVRSYPAAPEPVLNYVKETVGKDDTVPTTVEFRMRDVETNAWYFGGPDGGASPWVRGTGGSALVLTGALDAMKAGGAGAEITYRLHADFEPAVHVESAFAVPARPAAPDDPSAWYTFDYENEKLIPRTEAAVEARTSDKAAWAGASKDAGLALSALGWTGSAKVFQLRLAAVEGADAASSAFASAVADATVPARPAVPNVGVLLEEGGATYRFTGADGEVGASEYREYGTSDGFKTCSGVSDLVKGKTYEVRKAASNTSGAFASETLLRAASEAQLEAVVSGAFPDNVKFGYSSAPSATLRLSNSGKTSAEVKGTDDATAEKKVVVTMLDHPVAYTDPSPAFVVEGSGGTVAGTDDGASTGTVSDLSWTIKAADSLPAGTYRASVSIPYTDGTKSGDETVYLAALSTVSLVVGKADPDPPKDLAFVGATATTAALSAVSADPHGLSIEFSTSEAFGNVIVGTADAGAAASVEFTGLKPATSYTFYARTQADDNHNASSPVSLSRFTAYAAPDADVVSMNFVAEAALFGSAYEARSDKDDESTALVSDGRGSLTAVLDASDAADGRKIWVRCKAKEGASGAEGFVPASEWTEVPVPARPDAPALTVTGATDSASTDGSIFSASPLALLDGAGVWVSYNIVDGLAPGGYTVRAQATGSAFASKPTAATVGVRNHLVTFHPNGGSWEGGSTEPKTVRVPVGAPATGYVPALSRDKFKLDGWYTSTDGGATLGDLWDAGAAVTADVGVYAGWSAAEYAVRFDPGVEASAVPAVTGTMDDQPFVYGVAQELSACGFKRANYVFAGWATERGGAVVYAGKGEVSNLTTVDGATVTLYAVWARPAISAAVPVNATVVVDANGSFRCPSAFDPDHPDAGGYFISSTTPYPLKVESVAFGLAEGASGIFTEAAKMQATVNGLAVGADAGAVGTSPAAGAFKLAASAGGAPVRLPLSLSLAYPGGTMTYSPGERPFATLTYKLAFDDGAAASGEGV</sequence>
<dbReference type="InterPro" id="IPR013378">
    <property type="entry name" value="InlB-like_B-rpt"/>
</dbReference>
<dbReference type="RefSeq" id="WP_185905155.1">
    <property type="nucleotide sequence ID" value="NZ_JACMSE010000005.1"/>
</dbReference>
<comment type="subcellular location">
    <subcellularLocation>
        <location evidence="1">Cell envelope</location>
    </subcellularLocation>
</comment>
<dbReference type="InterPro" id="IPR013783">
    <property type="entry name" value="Ig-like_fold"/>
</dbReference>
<comment type="caution">
    <text evidence="3">The sequence shown here is derived from an EMBL/GenBank/DDBJ whole genome shotgun (WGS) entry which is preliminary data.</text>
</comment>
<dbReference type="GO" id="GO:0030313">
    <property type="term" value="C:cell envelope"/>
    <property type="evidence" value="ECO:0007669"/>
    <property type="project" value="UniProtKB-SubCell"/>
</dbReference>
<protein>
    <submittedName>
        <fullName evidence="3">InlB B-repeat-containing protein</fullName>
    </submittedName>
</protein>
<dbReference type="EMBL" id="JACMSE010000005">
    <property type="protein sequence ID" value="MBC2889294.1"/>
    <property type="molecule type" value="Genomic_DNA"/>
</dbReference>
<dbReference type="Gene3D" id="2.60.40.4270">
    <property type="entry name" value="Listeria-Bacteroides repeat domain"/>
    <property type="match status" value="2"/>
</dbReference>
<keyword evidence="4" id="KW-1185">Reference proteome</keyword>
<dbReference type="GO" id="GO:0005975">
    <property type="term" value="P:carbohydrate metabolic process"/>
    <property type="evidence" value="ECO:0007669"/>
    <property type="project" value="UniProtKB-ARBA"/>
</dbReference>
<evidence type="ECO:0000256" key="1">
    <source>
        <dbReference type="ARBA" id="ARBA00004196"/>
    </source>
</evidence>
<dbReference type="PROSITE" id="PS50853">
    <property type="entry name" value="FN3"/>
    <property type="match status" value="1"/>
</dbReference>
<evidence type="ECO:0000313" key="4">
    <source>
        <dbReference type="Proteomes" id="UP000587396"/>
    </source>
</evidence>
<dbReference type="Proteomes" id="UP000587396">
    <property type="component" value="Unassembled WGS sequence"/>
</dbReference>
<evidence type="ECO:0000313" key="3">
    <source>
        <dbReference type="EMBL" id="MBC2889294.1"/>
    </source>
</evidence>
<name>A0A842JCW6_9ACTN</name>
<dbReference type="Pfam" id="PF09479">
    <property type="entry name" value="Flg_new"/>
    <property type="match status" value="1"/>
</dbReference>
<organism evidence="3 4">
    <name type="scientific">Gordonibacter massiliensis</name>
    <name type="common">ex Traore et al. 2017</name>
    <dbReference type="NCBI Taxonomy" id="1841863"/>
    <lineage>
        <taxon>Bacteria</taxon>
        <taxon>Bacillati</taxon>
        <taxon>Actinomycetota</taxon>
        <taxon>Coriobacteriia</taxon>
        <taxon>Eggerthellales</taxon>
        <taxon>Eggerthellaceae</taxon>
        <taxon>Gordonibacter</taxon>
    </lineage>
</organism>
<proteinExistence type="predicted"/>
<reference evidence="3 4" key="1">
    <citation type="submission" date="2020-08" db="EMBL/GenBank/DDBJ databases">
        <authorList>
            <person name="Liu C."/>
            <person name="Sun Q."/>
        </authorList>
    </citation>
    <scope>NUCLEOTIDE SEQUENCE [LARGE SCALE GENOMIC DNA]</scope>
    <source>
        <strain evidence="3 4">N22</strain>
    </source>
</reference>
<accession>A0A842JCW6</accession>